<dbReference type="eggNOG" id="ENOG5033B5D">
    <property type="taxonomic scope" value="Bacteria"/>
</dbReference>
<gene>
    <name evidence="1" type="ORF">BN53_04320</name>
</gene>
<dbReference type="Pfam" id="PF07083">
    <property type="entry name" value="DUF1351"/>
    <property type="match status" value="1"/>
</dbReference>
<protein>
    <submittedName>
        <fullName evidence="1">Orf309</fullName>
    </submittedName>
</protein>
<dbReference type="InterPro" id="IPR009785">
    <property type="entry name" value="Prophage_Lj928_Orf309"/>
</dbReference>
<keyword evidence="2" id="KW-1185">Reference proteome</keyword>
<dbReference type="OrthoDB" id="2326888at2"/>
<dbReference type="RefSeq" id="WP_009559864.1">
    <property type="nucleotide sequence ID" value="NZ_AYZN01000019.1"/>
</dbReference>
<dbReference type="AlphaFoldDB" id="I7LDY4"/>
<comment type="caution">
    <text evidence="1">The sequence shown here is derived from an EMBL/GenBank/DDBJ whole genome shotgun (WGS) entry which is preliminary data.</text>
</comment>
<proteinExistence type="predicted"/>
<dbReference type="EMBL" id="CAKD01000021">
    <property type="protein sequence ID" value="CCI85313.1"/>
    <property type="molecule type" value="Genomic_DNA"/>
</dbReference>
<sequence length="303" mass="34873">MTKMQELVPNKVNQISFANKKFAVTFEPAKINFPEYDQMAQTVDQIANEYANWEVKPERIKESKAVRADLNRLKTGINRVKIDISKQADAPVTEFKRNIKVLLDKINATSSKIDQGIKQLEDKEKADRHSINIRYIAKLADVSGIDPNQIEYDSKWDLKTTRFETIDKSINQQIQILVAKQLEFEENVKAVKLQAQTLGLPESHWINELTSKSLSTVLQEMTAYKKDVAAIAKKQAETKQKEQKDLKKQGKYLVDPETGEVKEKLYDFSLEFYGVTSYQMDQLKRFIKDMGIKAGNAHTLKRR</sequence>
<evidence type="ECO:0000313" key="1">
    <source>
        <dbReference type="EMBL" id="CCI85313.1"/>
    </source>
</evidence>
<dbReference type="STRING" id="1423790.BN53_04320"/>
<name>I7LDY4_9LACO</name>
<reference evidence="1 2" key="1">
    <citation type="submission" date="2012-06" db="EMBL/GenBank/DDBJ databases">
        <title>Draft Genome Sequence of Lactobacillus pasteurii CRBIP 24.76T.</title>
        <authorList>
            <person name="Cousin S."/>
            <person name="Bouchier C."/>
            <person name="Loux V."/>
            <person name="Ma L."/>
            <person name="Creno S."/>
            <person name="Bizet C."/>
            <person name="Clermont D."/>
        </authorList>
    </citation>
    <scope>NUCLEOTIDE SEQUENCE [LARGE SCALE GENOMIC DNA]</scope>
    <source>
        <strain evidence="2">CRBIP 24.76T</strain>
    </source>
</reference>
<dbReference type="Proteomes" id="UP000009311">
    <property type="component" value="Unassembled WGS sequence"/>
</dbReference>
<accession>I7LDY4</accession>
<evidence type="ECO:0000313" key="2">
    <source>
        <dbReference type="Proteomes" id="UP000009311"/>
    </source>
</evidence>
<organism evidence="1 2">
    <name type="scientific">Lactobacillus pasteurii DSM 23907 = CRBIP 24.76</name>
    <dbReference type="NCBI Taxonomy" id="1423790"/>
    <lineage>
        <taxon>Bacteria</taxon>
        <taxon>Bacillati</taxon>
        <taxon>Bacillota</taxon>
        <taxon>Bacilli</taxon>
        <taxon>Lactobacillales</taxon>
        <taxon>Lactobacillaceae</taxon>
        <taxon>Lactobacillus</taxon>
    </lineage>
</organism>